<accession>A0A2M9PXR4</accession>
<gene>
    <name evidence="2" type="ORF">CWD94_27130</name>
</gene>
<keyword evidence="1" id="KW-1133">Transmembrane helix</keyword>
<comment type="caution">
    <text evidence="2">The sequence shown here is derived from an EMBL/GenBank/DDBJ whole genome shotgun (WGS) entry which is preliminary data.</text>
</comment>
<dbReference type="Proteomes" id="UP000232101">
    <property type="component" value="Unassembled WGS sequence"/>
</dbReference>
<dbReference type="EMBL" id="PHQY01000710">
    <property type="protein sequence ID" value="PJO40623.1"/>
    <property type="molecule type" value="Genomic_DNA"/>
</dbReference>
<dbReference type="RefSeq" id="WP_100545824.1">
    <property type="nucleotide sequence ID" value="NZ_PHQY01000710.1"/>
</dbReference>
<feature type="transmembrane region" description="Helical" evidence="1">
    <location>
        <begin position="20"/>
        <end position="46"/>
    </location>
</feature>
<name>A0A2M9PXR4_9BACI</name>
<reference evidence="2 3" key="1">
    <citation type="submission" date="2017-11" db="EMBL/GenBank/DDBJ databases">
        <title>Bacterial isolate from king chilli rhizosphere.</title>
        <authorList>
            <person name="Takhelmayum P."/>
            <person name="Sarangthem I."/>
        </authorList>
    </citation>
    <scope>NUCLEOTIDE SEQUENCE [LARGE SCALE GENOMIC DNA]</scope>
    <source>
        <strain evidence="3">t26</strain>
    </source>
</reference>
<sequence length="95" mass="10961">MDEIKDSEIINLLGQHDVFIIFSVIIGLVIAVTIFEEAINFLVVLIKSVVDSIVNRSPVNHNEDFESSLDDKKILESNLFEKMFETDLFRRFSKK</sequence>
<protein>
    <submittedName>
        <fullName evidence="2">Uncharacterized protein</fullName>
    </submittedName>
</protein>
<organism evidence="2 3">
    <name type="scientific">Lysinibacillus xylanilyticus</name>
    <dbReference type="NCBI Taxonomy" id="582475"/>
    <lineage>
        <taxon>Bacteria</taxon>
        <taxon>Bacillati</taxon>
        <taxon>Bacillota</taxon>
        <taxon>Bacilli</taxon>
        <taxon>Bacillales</taxon>
        <taxon>Bacillaceae</taxon>
        <taxon>Lysinibacillus</taxon>
    </lineage>
</organism>
<evidence type="ECO:0000313" key="2">
    <source>
        <dbReference type="EMBL" id="PJO40623.1"/>
    </source>
</evidence>
<dbReference type="AlphaFoldDB" id="A0A2M9PXR4"/>
<proteinExistence type="predicted"/>
<evidence type="ECO:0000256" key="1">
    <source>
        <dbReference type="SAM" id="Phobius"/>
    </source>
</evidence>
<keyword evidence="1" id="KW-0472">Membrane</keyword>
<keyword evidence="1" id="KW-0812">Transmembrane</keyword>
<evidence type="ECO:0000313" key="3">
    <source>
        <dbReference type="Proteomes" id="UP000232101"/>
    </source>
</evidence>